<evidence type="ECO:0000313" key="3">
    <source>
        <dbReference type="Proteomes" id="UP001165576"/>
    </source>
</evidence>
<comment type="caution">
    <text evidence="2">The sequence shown here is derived from an EMBL/GenBank/DDBJ whole genome shotgun (WGS) entry which is preliminary data.</text>
</comment>
<organism evidence="2 3">
    <name type="scientific">Bombella pluederhausensis</name>
    <dbReference type="NCBI Taxonomy" id="2967336"/>
    <lineage>
        <taxon>Bacteria</taxon>
        <taxon>Pseudomonadati</taxon>
        <taxon>Pseudomonadota</taxon>
        <taxon>Alphaproteobacteria</taxon>
        <taxon>Acetobacterales</taxon>
        <taxon>Acetobacteraceae</taxon>
        <taxon>Bombella</taxon>
    </lineage>
</organism>
<feature type="compositionally biased region" description="Low complexity" evidence="1">
    <location>
        <begin position="187"/>
        <end position="202"/>
    </location>
</feature>
<gene>
    <name evidence="2" type="ORF">NQF86_00445</name>
</gene>
<feature type="region of interest" description="Disordered" evidence="1">
    <location>
        <begin position="157"/>
        <end position="202"/>
    </location>
</feature>
<reference evidence="2" key="1">
    <citation type="submission" date="2022-07" db="EMBL/GenBank/DDBJ databases">
        <title>Bombella genomes.</title>
        <authorList>
            <person name="Harer L."/>
            <person name="Styblova S."/>
            <person name="Ehrmann M."/>
        </authorList>
    </citation>
    <scope>NUCLEOTIDE SEQUENCE</scope>
    <source>
        <strain evidence="2">TMW 2.2543</strain>
    </source>
</reference>
<name>A0ABT3WDI4_9PROT</name>
<evidence type="ECO:0000256" key="1">
    <source>
        <dbReference type="SAM" id="MobiDB-lite"/>
    </source>
</evidence>
<dbReference type="RefSeq" id="WP_266115665.1">
    <property type="nucleotide sequence ID" value="NZ_JANIDY010000001.1"/>
</dbReference>
<evidence type="ECO:0008006" key="4">
    <source>
        <dbReference type="Google" id="ProtNLM"/>
    </source>
</evidence>
<evidence type="ECO:0000313" key="2">
    <source>
        <dbReference type="EMBL" id="MCX5617142.1"/>
    </source>
</evidence>
<feature type="compositionally biased region" description="Basic and acidic residues" evidence="1">
    <location>
        <begin position="161"/>
        <end position="175"/>
    </location>
</feature>
<sequence>MQQSSFLVRAGVVSATLLALGGCVGQQARGPAANIPPNPFANEKRAAHCDVSSLQTDAAGRMSIEMTVMAGDGGVCPFSVSKGGGGSYVSFGVVPPPEHGRAFLYNYDNRTYVEYTPAAEYKGEDSFSVELIPAHAQPRRQLHVQVRVEQPASAVAASPVAEKKSSVAEAAEQKGKKPVHTVHHAATHAGHAASKHTGTAAK</sequence>
<keyword evidence="3" id="KW-1185">Reference proteome</keyword>
<dbReference type="Proteomes" id="UP001165576">
    <property type="component" value="Unassembled WGS sequence"/>
</dbReference>
<protein>
    <recommendedName>
        <fullName evidence="4">Lipoprotein</fullName>
    </recommendedName>
</protein>
<dbReference type="EMBL" id="JANIDY010000001">
    <property type="protein sequence ID" value="MCX5617142.1"/>
    <property type="molecule type" value="Genomic_DNA"/>
</dbReference>
<proteinExistence type="predicted"/>
<feature type="compositionally biased region" description="Basic residues" evidence="1">
    <location>
        <begin position="176"/>
        <end position="186"/>
    </location>
</feature>
<accession>A0ABT3WDI4</accession>